<protein>
    <recommendedName>
        <fullName evidence="1">RNase H type-1 domain-containing protein</fullName>
    </recommendedName>
</protein>
<dbReference type="Proteomes" id="UP000593560">
    <property type="component" value="Unassembled WGS sequence"/>
</dbReference>
<name>A0A7J9H974_9ROSI</name>
<dbReference type="GO" id="GO:0003676">
    <property type="term" value="F:nucleic acid binding"/>
    <property type="evidence" value="ECO:0007669"/>
    <property type="project" value="InterPro"/>
</dbReference>
<dbReference type="AlphaFoldDB" id="A0A7J9H974"/>
<feature type="domain" description="RNase H type-1" evidence="1">
    <location>
        <begin position="2"/>
        <end position="57"/>
    </location>
</feature>
<evidence type="ECO:0000259" key="1">
    <source>
        <dbReference type="Pfam" id="PF13456"/>
    </source>
</evidence>
<comment type="caution">
    <text evidence="2">The sequence shown here is derived from an EMBL/GenBank/DDBJ whole genome shotgun (WGS) entry which is preliminary data.</text>
</comment>
<sequence>MVEFEDDSLLVITKMESTPIDRSDINMLIWKAKLLVSKFTAYHFQHIYCLGNRVTHLMEKEGFHRKCDPWWVKDG</sequence>
<evidence type="ECO:0000313" key="3">
    <source>
        <dbReference type="Proteomes" id="UP000593560"/>
    </source>
</evidence>
<evidence type="ECO:0000313" key="2">
    <source>
        <dbReference type="EMBL" id="MBA0805485.1"/>
    </source>
</evidence>
<dbReference type="GO" id="GO:0004523">
    <property type="term" value="F:RNA-DNA hybrid ribonuclease activity"/>
    <property type="evidence" value="ECO:0007669"/>
    <property type="project" value="InterPro"/>
</dbReference>
<dbReference type="OrthoDB" id="994082at2759"/>
<organism evidence="2 3">
    <name type="scientific">Gossypium harknessii</name>
    <dbReference type="NCBI Taxonomy" id="34285"/>
    <lineage>
        <taxon>Eukaryota</taxon>
        <taxon>Viridiplantae</taxon>
        <taxon>Streptophyta</taxon>
        <taxon>Embryophyta</taxon>
        <taxon>Tracheophyta</taxon>
        <taxon>Spermatophyta</taxon>
        <taxon>Magnoliopsida</taxon>
        <taxon>eudicotyledons</taxon>
        <taxon>Gunneridae</taxon>
        <taxon>Pentapetalae</taxon>
        <taxon>rosids</taxon>
        <taxon>malvids</taxon>
        <taxon>Malvales</taxon>
        <taxon>Malvaceae</taxon>
        <taxon>Malvoideae</taxon>
        <taxon>Gossypium</taxon>
    </lineage>
</organism>
<gene>
    <name evidence="2" type="ORF">Gohar_004998</name>
</gene>
<accession>A0A7J9H974</accession>
<reference evidence="2 3" key="1">
    <citation type="journal article" date="2019" name="Genome Biol. Evol.">
        <title>Insights into the evolution of the New World diploid cottons (Gossypium, subgenus Houzingenia) based on genome sequencing.</title>
        <authorList>
            <person name="Grover C.E."/>
            <person name="Arick M.A. 2nd"/>
            <person name="Thrash A."/>
            <person name="Conover J.L."/>
            <person name="Sanders W.S."/>
            <person name="Peterson D.G."/>
            <person name="Frelichowski J.E."/>
            <person name="Scheffler J.A."/>
            <person name="Scheffler B.E."/>
            <person name="Wendel J.F."/>
        </authorList>
    </citation>
    <scope>NUCLEOTIDE SEQUENCE [LARGE SCALE GENOMIC DNA]</scope>
    <source>
        <strain evidence="2">0</strain>
        <tissue evidence="2">Leaf</tissue>
    </source>
</reference>
<feature type="non-terminal residue" evidence="2">
    <location>
        <position position="75"/>
    </location>
</feature>
<proteinExistence type="predicted"/>
<dbReference type="InterPro" id="IPR002156">
    <property type="entry name" value="RNaseH_domain"/>
</dbReference>
<dbReference type="EMBL" id="JABFAD010000008">
    <property type="protein sequence ID" value="MBA0805485.1"/>
    <property type="molecule type" value="Genomic_DNA"/>
</dbReference>
<keyword evidence="3" id="KW-1185">Reference proteome</keyword>
<dbReference type="Pfam" id="PF13456">
    <property type="entry name" value="RVT_3"/>
    <property type="match status" value="1"/>
</dbReference>